<dbReference type="HOGENOM" id="CLU_2982951_0_0_1"/>
<reference evidence="1 2" key="1">
    <citation type="journal article" date="2013" name="Genome Biol.">
        <title>The genome sequence of the most widely cultivated cacao type and its use to identify candidate genes regulating pod color.</title>
        <authorList>
            <person name="Motamayor J.C."/>
            <person name="Mockaitis K."/>
            <person name="Schmutz J."/>
            <person name="Haiminen N."/>
            <person name="Iii D.L."/>
            <person name="Cornejo O."/>
            <person name="Findley S.D."/>
            <person name="Zheng P."/>
            <person name="Utro F."/>
            <person name="Royaert S."/>
            <person name="Saski C."/>
            <person name="Jenkins J."/>
            <person name="Podicheti R."/>
            <person name="Zhao M."/>
            <person name="Scheffler B.E."/>
            <person name="Stack J.C."/>
            <person name="Feltus F.A."/>
            <person name="Mustiga G.M."/>
            <person name="Amores F."/>
            <person name="Phillips W."/>
            <person name="Marelli J.P."/>
            <person name="May G.D."/>
            <person name="Shapiro H."/>
            <person name="Ma J."/>
            <person name="Bustamante C.D."/>
            <person name="Schnell R.J."/>
            <person name="Main D."/>
            <person name="Gilbert D."/>
            <person name="Parida L."/>
            <person name="Kuhn D.N."/>
        </authorList>
    </citation>
    <scope>NUCLEOTIDE SEQUENCE [LARGE SCALE GENOMIC DNA]</scope>
    <source>
        <strain evidence="2">cv. Matina 1-6</strain>
    </source>
</reference>
<evidence type="ECO:0000313" key="1">
    <source>
        <dbReference type="EMBL" id="EOY01492.1"/>
    </source>
</evidence>
<organism evidence="1 2">
    <name type="scientific">Theobroma cacao</name>
    <name type="common">Cacao</name>
    <name type="synonym">Cocoa</name>
    <dbReference type="NCBI Taxonomy" id="3641"/>
    <lineage>
        <taxon>Eukaryota</taxon>
        <taxon>Viridiplantae</taxon>
        <taxon>Streptophyta</taxon>
        <taxon>Embryophyta</taxon>
        <taxon>Tracheophyta</taxon>
        <taxon>Spermatophyta</taxon>
        <taxon>Magnoliopsida</taxon>
        <taxon>eudicotyledons</taxon>
        <taxon>Gunneridae</taxon>
        <taxon>Pentapetalae</taxon>
        <taxon>rosids</taxon>
        <taxon>malvids</taxon>
        <taxon>Malvales</taxon>
        <taxon>Malvaceae</taxon>
        <taxon>Byttnerioideae</taxon>
        <taxon>Theobroma</taxon>
    </lineage>
</organism>
<dbReference type="AlphaFoldDB" id="A0A061EAQ8"/>
<keyword evidence="2" id="KW-1185">Reference proteome</keyword>
<sequence length="58" mass="6434">MLFLHFFFPKDIVVVVVPFWSLKVSPLFFFHEVLLVFLGSSSLADAAADGGSTWGTEI</sequence>
<evidence type="ECO:0000313" key="2">
    <source>
        <dbReference type="Proteomes" id="UP000026915"/>
    </source>
</evidence>
<dbReference type="Proteomes" id="UP000026915">
    <property type="component" value="Chromosome 2"/>
</dbReference>
<gene>
    <name evidence="1" type="ORF">TCM_011361</name>
</gene>
<dbReference type="EMBL" id="CM001880">
    <property type="protein sequence ID" value="EOY01492.1"/>
    <property type="molecule type" value="Genomic_DNA"/>
</dbReference>
<accession>A0A061EAQ8</accession>
<protein>
    <submittedName>
        <fullName evidence="1">Uncharacterized protein</fullName>
    </submittedName>
</protein>
<dbReference type="Gramene" id="EOY01492">
    <property type="protein sequence ID" value="EOY01492"/>
    <property type="gene ID" value="TCM_011361"/>
</dbReference>
<name>A0A061EAQ8_THECC</name>
<proteinExistence type="predicted"/>
<dbReference type="InParanoid" id="A0A061EAQ8"/>